<evidence type="ECO:0000256" key="2">
    <source>
        <dbReference type="ARBA" id="ARBA00022692"/>
    </source>
</evidence>
<feature type="transmembrane region" description="Helical" evidence="5">
    <location>
        <begin position="129"/>
        <end position="147"/>
    </location>
</feature>
<feature type="transmembrane region" description="Helical" evidence="5">
    <location>
        <begin position="53"/>
        <end position="73"/>
    </location>
</feature>
<feature type="transmembrane region" description="Helical" evidence="5">
    <location>
        <begin position="29"/>
        <end position="47"/>
    </location>
</feature>
<reference evidence="7" key="1">
    <citation type="journal article" date="2019" name="Int. J. Syst. Evol. Microbiol.">
        <title>The Global Catalogue of Microorganisms (GCM) 10K type strain sequencing project: providing services to taxonomists for standard genome sequencing and annotation.</title>
        <authorList>
            <consortium name="The Broad Institute Genomics Platform"/>
            <consortium name="The Broad Institute Genome Sequencing Center for Infectious Disease"/>
            <person name="Wu L."/>
            <person name="Ma J."/>
        </authorList>
    </citation>
    <scope>NUCLEOTIDE SEQUENCE [LARGE SCALE GENOMIC DNA]</scope>
    <source>
        <strain evidence="7">KCTC 52660</strain>
    </source>
</reference>
<feature type="transmembrane region" description="Helical" evidence="5">
    <location>
        <begin position="6"/>
        <end position="22"/>
    </location>
</feature>
<gene>
    <name evidence="6" type="ORF">ACFODV_04755</name>
</gene>
<dbReference type="Pfam" id="PF00420">
    <property type="entry name" value="Oxidored_q2"/>
    <property type="match status" value="1"/>
</dbReference>
<accession>A0ABV7B2N4</accession>
<dbReference type="Gene3D" id="1.10.287.3510">
    <property type="match status" value="1"/>
</dbReference>
<name>A0ABV7B2N4_9GAMM</name>
<keyword evidence="4 5" id="KW-0472">Membrane</keyword>
<evidence type="ECO:0000256" key="5">
    <source>
        <dbReference type="SAM" id="Phobius"/>
    </source>
</evidence>
<keyword evidence="6" id="KW-0560">Oxidoreductase</keyword>
<evidence type="ECO:0000313" key="7">
    <source>
        <dbReference type="Proteomes" id="UP001595386"/>
    </source>
</evidence>
<evidence type="ECO:0000313" key="6">
    <source>
        <dbReference type="EMBL" id="MFC2991334.1"/>
    </source>
</evidence>
<keyword evidence="7" id="KW-1185">Reference proteome</keyword>
<dbReference type="EMBL" id="JBHRSQ010000007">
    <property type="protein sequence ID" value="MFC2991334.1"/>
    <property type="molecule type" value="Genomic_DNA"/>
</dbReference>
<comment type="subcellular location">
    <subcellularLocation>
        <location evidence="1">Membrane</location>
        <topology evidence="1">Multi-pass membrane protein</topology>
    </subcellularLocation>
</comment>
<evidence type="ECO:0000256" key="3">
    <source>
        <dbReference type="ARBA" id="ARBA00022989"/>
    </source>
</evidence>
<dbReference type="GO" id="GO:0050136">
    <property type="term" value="F:NADH dehydrogenase (quinone) (non-electrogenic) activity"/>
    <property type="evidence" value="ECO:0007669"/>
    <property type="project" value="UniProtKB-EC"/>
</dbReference>
<evidence type="ECO:0000256" key="1">
    <source>
        <dbReference type="ARBA" id="ARBA00004141"/>
    </source>
</evidence>
<feature type="transmembrane region" description="Helical" evidence="5">
    <location>
        <begin position="94"/>
        <end position="117"/>
    </location>
</feature>
<feature type="transmembrane region" description="Helical" evidence="5">
    <location>
        <begin position="180"/>
        <end position="202"/>
    </location>
</feature>
<evidence type="ECO:0000256" key="4">
    <source>
        <dbReference type="ARBA" id="ARBA00023136"/>
    </source>
</evidence>
<keyword evidence="3 5" id="KW-1133">Transmembrane helix</keyword>
<sequence length="220" mass="23201">MTASLAWVLGGLLVTLAGCCLLDRHLRRACLVFIVFALVMSLTWWQLGTPWLAAGEALLGSLLTGAALLHGLGRAGDVPRLEQRDTTVHRGGEAPVRWFAALGWLILTALAMAGLLVTERLSLDAAGTLALVPFAMVVIALGLWAFAHHRHLLRRLLAFNVLGSGVFLLLAGLAGHGPEVQGLILVGLAVALVGSVLGVLLLRRLHALEDSVTLETEAGP</sequence>
<dbReference type="RefSeq" id="WP_379755400.1">
    <property type="nucleotide sequence ID" value="NZ_JBHRSQ010000007.1"/>
</dbReference>
<dbReference type="InterPro" id="IPR039428">
    <property type="entry name" value="NUOK/Mnh_C1-like"/>
</dbReference>
<dbReference type="Proteomes" id="UP001595386">
    <property type="component" value="Unassembled WGS sequence"/>
</dbReference>
<feature type="transmembrane region" description="Helical" evidence="5">
    <location>
        <begin position="156"/>
        <end position="174"/>
    </location>
</feature>
<organism evidence="6 7">
    <name type="scientific">Halomonas tibetensis</name>
    <dbReference type="NCBI Taxonomy" id="2259590"/>
    <lineage>
        <taxon>Bacteria</taxon>
        <taxon>Pseudomonadati</taxon>
        <taxon>Pseudomonadota</taxon>
        <taxon>Gammaproteobacteria</taxon>
        <taxon>Oceanospirillales</taxon>
        <taxon>Halomonadaceae</taxon>
        <taxon>Halomonas</taxon>
    </lineage>
</organism>
<dbReference type="EC" id="1.6.5.9" evidence="6"/>
<proteinExistence type="predicted"/>
<protein>
    <submittedName>
        <fullName evidence="6">NADH-quinone oxidoreductase subunit K</fullName>
        <ecNumber evidence="6">1.6.5.9</ecNumber>
    </submittedName>
</protein>
<keyword evidence="2 5" id="KW-0812">Transmembrane</keyword>
<comment type="caution">
    <text evidence="6">The sequence shown here is derived from an EMBL/GenBank/DDBJ whole genome shotgun (WGS) entry which is preliminary data.</text>
</comment>